<feature type="compositionally biased region" description="Low complexity" evidence="1">
    <location>
        <begin position="820"/>
        <end position="829"/>
    </location>
</feature>
<dbReference type="AlphaFoldDB" id="A0A6P6RUC6"/>
<feature type="region of interest" description="Disordered" evidence="1">
    <location>
        <begin position="311"/>
        <end position="334"/>
    </location>
</feature>
<accession>A0A6P6RUC6</accession>
<feature type="region of interest" description="Disordered" evidence="1">
    <location>
        <begin position="264"/>
        <end position="289"/>
    </location>
</feature>
<feature type="compositionally biased region" description="Low complexity" evidence="1">
    <location>
        <begin position="186"/>
        <end position="199"/>
    </location>
</feature>
<feature type="region of interest" description="Disordered" evidence="1">
    <location>
        <begin position="674"/>
        <end position="729"/>
    </location>
</feature>
<gene>
    <name evidence="3" type="primary">LOC34622321</name>
</gene>
<evidence type="ECO:0000256" key="1">
    <source>
        <dbReference type="SAM" id="MobiDB-lite"/>
    </source>
</evidence>
<feature type="compositionally biased region" description="Low complexity" evidence="1">
    <location>
        <begin position="396"/>
        <end position="407"/>
    </location>
</feature>
<dbReference type="Proteomes" id="UP000515125">
    <property type="component" value="Unplaced"/>
</dbReference>
<name>A0A6P6RUC6_9EIME</name>
<feature type="compositionally biased region" description="Low complexity" evidence="1">
    <location>
        <begin position="713"/>
        <end position="724"/>
    </location>
</feature>
<feature type="compositionally biased region" description="Low complexity" evidence="1">
    <location>
        <begin position="264"/>
        <end position="280"/>
    </location>
</feature>
<proteinExistence type="predicted"/>
<feature type="region of interest" description="Disordered" evidence="1">
    <location>
        <begin position="532"/>
        <end position="559"/>
    </location>
</feature>
<feature type="compositionally biased region" description="Low complexity" evidence="1">
    <location>
        <begin position="422"/>
        <end position="434"/>
    </location>
</feature>
<sequence>MSEEAAGAAASSRIGNASSPLTPASTSPEGGPLRGAKQRAWSATRQRRRHLKKEQVPPAAQGESAESPSVSQRCAPPPSASWYSASAAESAAACACGVCDGSYSGTCVGGRCSLAGCGVEGDMEVDGEEQQAQEQEQPLLCETCEGRDFCGEDDEESSPCNPGEETPVVVWGRCLSSDGWREEHGSLSSSDESSSSSNPTPTPSPPFPQDHAACSSVCAHARWSFGEDKADAVEAEPWISEAVRYMEIVVEGSSSGVDCVELTTSPSSSSAASAACTNSRTRYKAPSEASRSLDLMPQHVAAAAAATLAEAGGGSRRARRKTATGDFAQGRAADASEAGEAVVADVSHGVSLQEVHVLVLKLYQELQKVAAQVMAKGCECARGSCLQQQKQQQPQQQKQQQKQQQQQGTPPMSNAEDEACNSADSGKSSASSSKGSGGSGSRLCACCAFGTPLRIGAALTHLYNENPDRFSLLIHDSVLLALLPLQRHAAAALADAVVQQPSPLAGLLGGGAPSELLKQTAEATAARVVAAGAASSRMPTRSDCSKPQQERQQETAAAAESKGPAVYAIAAQRYWSSSSSSGLKWGDQIKRRSWPGCMWKPKSRESKGSYSCCGVPLCPHKLAAAKRYMEQQQFPQREVLYRQLPQKSIVPTAHYAVQEAQQEYRLEQQPKASTYREALASAKDAEASPSARKREDSEEESLAASTPKERTAAKTAATPSAKAAGDGKTPAALTGTYELVENDATSNGRFSASADEECGTNSTNSERSDPNVDFPQGAANRGEESGLPLRCTHTAVPRPALKTNPVLRRLMQLQGGAGMREGQAKQQGGQREEQKGAGRGIRAATGGGIQTSLGGCLGESPPVCLCGLMTVTFLVGASEKPSWSCQRLLFESWRED</sequence>
<reference evidence="3" key="1">
    <citation type="submission" date="2025-08" db="UniProtKB">
        <authorList>
            <consortium name="RefSeq"/>
        </authorList>
    </citation>
    <scope>IDENTIFICATION</scope>
</reference>
<protein>
    <submittedName>
        <fullName evidence="3">Uncharacterized protein LOC34622321</fullName>
    </submittedName>
</protein>
<feature type="region of interest" description="Disordered" evidence="1">
    <location>
        <begin position="746"/>
        <end position="843"/>
    </location>
</feature>
<keyword evidence="2" id="KW-1185">Reference proteome</keyword>
<evidence type="ECO:0000313" key="2">
    <source>
        <dbReference type="Proteomes" id="UP000515125"/>
    </source>
</evidence>
<feature type="region of interest" description="Disordered" evidence="1">
    <location>
        <begin position="1"/>
        <end position="82"/>
    </location>
</feature>
<feature type="compositionally biased region" description="Low complexity" evidence="1">
    <location>
        <begin position="1"/>
        <end position="28"/>
    </location>
</feature>
<dbReference type="RefSeq" id="XP_026191092.1">
    <property type="nucleotide sequence ID" value="XM_026335307.1"/>
</dbReference>
<organism evidence="2 3">
    <name type="scientific">Cyclospora cayetanensis</name>
    <dbReference type="NCBI Taxonomy" id="88456"/>
    <lineage>
        <taxon>Eukaryota</taxon>
        <taxon>Sar</taxon>
        <taxon>Alveolata</taxon>
        <taxon>Apicomplexa</taxon>
        <taxon>Conoidasida</taxon>
        <taxon>Coccidia</taxon>
        <taxon>Eucoccidiorida</taxon>
        <taxon>Eimeriorina</taxon>
        <taxon>Eimeriidae</taxon>
        <taxon>Cyclospora</taxon>
    </lineage>
</organism>
<feature type="region of interest" description="Disordered" evidence="1">
    <location>
        <begin position="396"/>
        <end position="439"/>
    </location>
</feature>
<feature type="region of interest" description="Disordered" evidence="1">
    <location>
        <begin position="182"/>
        <end position="211"/>
    </location>
</feature>
<dbReference type="GeneID" id="34622321"/>
<dbReference type="OrthoDB" id="347809at2759"/>
<evidence type="ECO:0000313" key="3">
    <source>
        <dbReference type="RefSeq" id="XP_026191092.1"/>
    </source>
</evidence>